<feature type="region of interest" description="Disordered" evidence="1">
    <location>
        <begin position="156"/>
        <end position="228"/>
    </location>
</feature>
<organism evidence="2 3">
    <name type="scientific">Limimaricola pyoseonensis</name>
    <dbReference type="NCBI Taxonomy" id="521013"/>
    <lineage>
        <taxon>Bacteria</taxon>
        <taxon>Pseudomonadati</taxon>
        <taxon>Pseudomonadota</taxon>
        <taxon>Alphaproteobacteria</taxon>
        <taxon>Rhodobacterales</taxon>
        <taxon>Paracoccaceae</taxon>
        <taxon>Limimaricola</taxon>
    </lineage>
</organism>
<feature type="compositionally biased region" description="Basic and acidic residues" evidence="1">
    <location>
        <begin position="214"/>
        <end position="228"/>
    </location>
</feature>
<sequence>MLPWKQVFRLRSKIRPSACGGHEAALHDVKDLGRQMPILAQQRSVTAEGTLRLQRGVAQAHSSFLSSTWNPSRCTAVCTIWRHAAPRLTIGVAKQRCAFWLRALPPEPNFQQAAEVQAENPRVSAETRGFCVWPCIKLCTAPRIAPRHLQPLAAPRRWRSRPLTSNSEQPVTTGAAASRPDTVKLAAHTASCDIAQDKAEPRNEIPRPTPAVAEEQRPAHESPDCCEDRLAPWTARPTAAFHDLPGL</sequence>
<feature type="compositionally biased region" description="Polar residues" evidence="1">
    <location>
        <begin position="162"/>
        <end position="172"/>
    </location>
</feature>
<dbReference type="AlphaFoldDB" id="A0A1G7AIX7"/>
<dbReference type="STRING" id="521013.SAMN04488567_0986"/>
<dbReference type="EMBL" id="FNAT01000001">
    <property type="protein sequence ID" value="SDE14884.1"/>
    <property type="molecule type" value="Genomic_DNA"/>
</dbReference>
<feature type="compositionally biased region" description="Basic and acidic residues" evidence="1">
    <location>
        <begin position="195"/>
        <end position="205"/>
    </location>
</feature>
<accession>A0A1G7AIX7</accession>
<name>A0A1G7AIX7_9RHOB</name>
<keyword evidence="3" id="KW-1185">Reference proteome</keyword>
<evidence type="ECO:0000313" key="2">
    <source>
        <dbReference type="EMBL" id="SDE14884.1"/>
    </source>
</evidence>
<reference evidence="3" key="1">
    <citation type="submission" date="2016-10" db="EMBL/GenBank/DDBJ databases">
        <authorList>
            <person name="Varghese N."/>
            <person name="Submissions S."/>
        </authorList>
    </citation>
    <scope>NUCLEOTIDE SEQUENCE [LARGE SCALE GENOMIC DNA]</scope>
    <source>
        <strain evidence="3">DSM 21424</strain>
    </source>
</reference>
<gene>
    <name evidence="2" type="ORF">SAMN04488567_0986</name>
</gene>
<proteinExistence type="predicted"/>
<protein>
    <submittedName>
        <fullName evidence="2">Uncharacterized protein</fullName>
    </submittedName>
</protein>
<dbReference type="Proteomes" id="UP000198922">
    <property type="component" value="Unassembled WGS sequence"/>
</dbReference>
<evidence type="ECO:0000256" key="1">
    <source>
        <dbReference type="SAM" id="MobiDB-lite"/>
    </source>
</evidence>
<evidence type="ECO:0000313" key="3">
    <source>
        <dbReference type="Proteomes" id="UP000198922"/>
    </source>
</evidence>